<evidence type="ECO:0000313" key="2">
    <source>
        <dbReference type="Proteomes" id="UP001212997"/>
    </source>
</evidence>
<keyword evidence="2" id="KW-1185">Reference proteome</keyword>
<dbReference type="EMBL" id="JANAWD010000161">
    <property type="protein sequence ID" value="KAJ3485209.1"/>
    <property type="molecule type" value="Genomic_DNA"/>
</dbReference>
<evidence type="ECO:0000313" key="1">
    <source>
        <dbReference type="EMBL" id="KAJ3485209.1"/>
    </source>
</evidence>
<organism evidence="1 2">
    <name type="scientific">Meripilus lineatus</name>
    <dbReference type="NCBI Taxonomy" id="2056292"/>
    <lineage>
        <taxon>Eukaryota</taxon>
        <taxon>Fungi</taxon>
        <taxon>Dikarya</taxon>
        <taxon>Basidiomycota</taxon>
        <taxon>Agaricomycotina</taxon>
        <taxon>Agaricomycetes</taxon>
        <taxon>Polyporales</taxon>
        <taxon>Meripilaceae</taxon>
        <taxon>Meripilus</taxon>
    </lineage>
</organism>
<gene>
    <name evidence="1" type="ORF">NLI96_g5123</name>
</gene>
<dbReference type="AlphaFoldDB" id="A0AAD5V5P2"/>
<proteinExistence type="predicted"/>
<protein>
    <submittedName>
        <fullName evidence="1">Uncharacterized protein</fullName>
    </submittedName>
</protein>
<accession>A0AAD5V5P2</accession>
<sequence>MNPQPFSKAYYVTSPPKFDFQQSHQSGLESAAMNSDEEWPDSLLAFSRWWFPVQDTGTKSSPFSNLPAEILVSIFKVTARELEVEARQLFETWGPKNGSSRSASRSCRRLQCSLMRYALVCRAWKCPAVQILYSHPVLSEYRQIEGFIKEDIFGLGGNTQETLDRRAALLKEYIEGVYILISPEDSIFPQAHHDFASIIQEASHLKSAHIAVDDMNAWFLYQTLGFTLDNLSLCSYTRVPEPFASIVRGRPLKSLALQGHVISSYLNMTEGLTLPQLTSLAILEDYSGGDPIEACDIKITHTHFPHLTSLEVTRRRCVLFLDTPLIQAIKRLSLIGDCNRPVFVENEAKLPVLDFTKFTSLKKVEIWTPTFRDFMDTLPVFPSGPDGISIVFFISEPTTLKAMRELAERRKERSRSNNTKNTKVEDCRIMVRLLP</sequence>
<name>A0AAD5V5P2_9APHY</name>
<comment type="caution">
    <text evidence="1">The sequence shown here is derived from an EMBL/GenBank/DDBJ whole genome shotgun (WGS) entry which is preliminary data.</text>
</comment>
<reference evidence="1" key="1">
    <citation type="submission" date="2022-07" db="EMBL/GenBank/DDBJ databases">
        <title>Genome Sequence of Physisporinus lineatus.</title>
        <authorList>
            <person name="Buettner E."/>
        </authorList>
    </citation>
    <scope>NUCLEOTIDE SEQUENCE</scope>
    <source>
        <strain evidence="1">VT162</strain>
    </source>
</reference>
<dbReference type="Proteomes" id="UP001212997">
    <property type="component" value="Unassembled WGS sequence"/>
</dbReference>